<protein>
    <submittedName>
        <fullName evidence="1">Protein of uncharacterized function (DUF3150)</fullName>
    </submittedName>
</protein>
<reference evidence="1 2" key="1">
    <citation type="submission" date="2018-06" db="EMBL/GenBank/DDBJ databases">
        <authorList>
            <consortium name="Pathogen Informatics"/>
            <person name="Doyle S."/>
        </authorList>
    </citation>
    <scope>NUCLEOTIDE SEQUENCE [LARGE SCALE GENOMIC DNA]</scope>
    <source>
        <strain evidence="1 2">NCTC10736</strain>
    </source>
</reference>
<dbReference type="AlphaFoldDB" id="A0A380BVN1"/>
<dbReference type="RefSeq" id="WP_181879258.1">
    <property type="nucleotide sequence ID" value="NZ_UGYV01000004.1"/>
</dbReference>
<accession>A0A380BVN1</accession>
<gene>
    <name evidence="1" type="ORF">NCTC10736_03883</name>
</gene>
<evidence type="ECO:0000313" key="2">
    <source>
        <dbReference type="Proteomes" id="UP000255061"/>
    </source>
</evidence>
<evidence type="ECO:0000313" key="1">
    <source>
        <dbReference type="EMBL" id="SUJ07822.1"/>
    </source>
</evidence>
<dbReference type="EMBL" id="UGYV01000004">
    <property type="protein sequence ID" value="SUJ07822.1"/>
    <property type="molecule type" value="Genomic_DNA"/>
</dbReference>
<organism evidence="1 2">
    <name type="scientific">Shewanella morhuae</name>
    <dbReference type="NCBI Taxonomy" id="365591"/>
    <lineage>
        <taxon>Bacteria</taxon>
        <taxon>Pseudomonadati</taxon>
        <taxon>Pseudomonadota</taxon>
        <taxon>Gammaproteobacteria</taxon>
        <taxon>Alteromonadales</taxon>
        <taxon>Shewanellaceae</taxon>
        <taxon>Shewanella</taxon>
    </lineage>
</organism>
<dbReference type="Proteomes" id="UP000255061">
    <property type="component" value="Unassembled WGS sequence"/>
</dbReference>
<proteinExistence type="predicted"/>
<dbReference type="Pfam" id="PF11348">
    <property type="entry name" value="DUF3150"/>
    <property type="match status" value="1"/>
</dbReference>
<dbReference type="InterPro" id="IPR021496">
    <property type="entry name" value="DUF3150"/>
</dbReference>
<name>A0A380BVN1_9GAMM</name>
<sequence length="364" mass="40365">MDTSTSTNQALTTTTEICSRLTQLEKGVCVVNIITLGACGEKALPKVKVELDGKLEDSDSIKGAKIRWFPKEPLNFVSKAKQAISRTLNVYGVRWGDMTIVPLARLDELQCEIAAIQADWELSLTDMLDNYDSLVSNWQMSNLDVADIMRRSTMDKSEFGGRFKMKMLPPVAFNPLIAEGDIESAEELAEDILGNLYAEVAKMAGDIYDKSFFVADANGHKVARTKANRRIKDSFRSLIAKLNGLSFLDHNIEKVIAQTNLVLDSMPKTGWIEGANLSNLARWTLVMASPEMLKNHVSDDFVLETEPAVIEDDFGVLGESVSTNLDEDLGSFEVVVEPEFKTEIVVDTPLQPQELEPFEFGLGF</sequence>